<feature type="domain" description="HTH lysR-type" evidence="5">
    <location>
        <begin position="12"/>
        <end position="68"/>
    </location>
</feature>
<dbReference type="InterPro" id="IPR058163">
    <property type="entry name" value="LysR-type_TF_proteobact-type"/>
</dbReference>
<evidence type="ECO:0000256" key="2">
    <source>
        <dbReference type="ARBA" id="ARBA00023015"/>
    </source>
</evidence>
<evidence type="ECO:0000256" key="4">
    <source>
        <dbReference type="ARBA" id="ARBA00023163"/>
    </source>
</evidence>
<evidence type="ECO:0000256" key="3">
    <source>
        <dbReference type="ARBA" id="ARBA00023125"/>
    </source>
</evidence>
<dbReference type="InterPro" id="IPR000847">
    <property type="entry name" value="LysR_HTH_N"/>
</dbReference>
<dbReference type="Proteomes" id="UP000824107">
    <property type="component" value="Unassembled WGS sequence"/>
</dbReference>
<dbReference type="InterPro" id="IPR036388">
    <property type="entry name" value="WH-like_DNA-bd_sf"/>
</dbReference>
<sequence>MLTRKDMNKLVSLLYLLSVSQNASKRKASEKLDTSIDTINKYLGDLEQDLGSKLLASNGRGTQTTPEALEILPLGQTLKSILREVEFLATKNSEISGVVRLSVEDGVTSTLFNGKFLDVFRRYPGLQIQTENGNGLSGLSLLDYDIAMSYTPPSGSDLTIYHAQTVRCGLYASPSYIEEFGMPYDMDDLLNNHRFCEQIYSSRQIKGWKELRKDIKHITYSSNSTYSVHYMTEAGAGISVFPVNWKTENLISVTNIIDECSIDLSYPVYLIAHRDTMKLPRVSTVLECLRRIMDDADNSPVDSNAVRKTKAAAS</sequence>
<dbReference type="Gene3D" id="1.10.10.10">
    <property type="entry name" value="Winged helix-like DNA-binding domain superfamily/Winged helix DNA-binding domain"/>
    <property type="match status" value="1"/>
</dbReference>
<dbReference type="EMBL" id="DVNC01000060">
    <property type="protein sequence ID" value="HIU54141.1"/>
    <property type="molecule type" value="Genomic_DNA"/>
</dbReference>
<accession>A0A9D1SBL6</accession>
<dbReference type="Pfam" id="PF00126">
    <property type="entry name" value="HTH_1"/>
    <property type="match status" value="1"/>
</dbReference>
<proteinExistence type="inferred from homology"/>
<dbReference type="InterPro" id="IPR005119">
    <property type="entry name" value="LysR_subst-bd"/>
</dbReference>
<dbReference type="GO" id="GO:0043565">
    <property type="term" value="F:sequence-specific DNA binding"/>
    <property type="evidence" value="ECO:0007669"/>
    <property type="project" value="TreeGrafter"/>
</dbReference>
<dbReference type="GO" id="GO:0006351">
    <property type="term" value="P:DNA-templated transcription"/>
    <property type="evidence" value="ECO:0007669"/>
    <property type="project" value="TreeGrafter"/>
</dbReference>
<keyword evidence="2" id="KW-0805">Transcription regulation</keyword>
<evidence type="ECO:0000259" key="6">
    <source>
        <dbReference type="Pfam" id="PF03466"/>
    </source>
</evidence>
<reference evidence="7" key="1">
    <citation type="submission" date="2020-10" db="EMBL/GenBank/DDBJ databases">
        <authorList>
            <person name="Gilroy R."/>
        </authorList>
    </citation>
    <scope>NUCLEOTIDE SEQUENCE</scope>
    <source>
        <strain evidence="7">ChiW3-316</strain>
    </source>
</reference>
<dbReference type="Gene3D" id="3.40.190.290">
    <property type="match status" value="1"/>
</dbReference>
<evidence type="ECO:0000313" key="8">
    <source>
        <dbReference type="Proteomes" id="UP000824107"/>
    </source>
</evidence>
<dbReference type="SUPFAM" id="SSF53850">
    <property type="entry name" value="Periplasmic binding protein-like II"/>
    <property type="match status" value="1"/>
</dbReference>
<keyword evidence="4" id="KW-0804">Transcription</keyword>
<evidence type="ECO:0000313" key="7">
    <source>
        <dbReference type="EMBL" id="HIU54141.1"/>
    </source>
</evidence>
<keyword evidence="3" id="KW-0238">DNA-binding</keyword>
<dbReference type="SUPFAM" id="SSF46785">
    <property type="entry name" value="Winged helix' DNA-binding domain"/>
    <property type="match status" value="1"/>
</dbReference>
<dbReference type="Pfam" id="PF03466">
    <property type="entry name" value="LysR_substrate"/>
    <property type="match status" value="1"/>
</dbReference>
<dbReference type="AlphaFoldDB" id="A0A9D1SBL6"/>
<evidence type="ECO:0000256" key="1">
    <source>
        <dbReference type="ARBA" id="ARBA00009437"/>
    </source>
</evidence>
<dbReference type="InterPro" id="IPR036390">
    <property type="entry name" value="WH_DNA-bd_sf"/>
</dbReference>
<comment type="similarity">
    <text evidence="1">Belongs to the LysR transcriptional regulatory family.</text>
</comment>
<gene>
    <name evidence="7" type="ORF">IAD20_08700</name>
</gene>
<protein>
    <submittedName>
        <fullName evidence="7">LysR family transcriptional regulator</fullName>
    </submittedName>
</protein>
<organism evidence="7 8">
    <name type="scientific">Candidatus Scatocola faecipullorum</name>
    <dbReference type="NCBI Taxonomy" id="2840917"/>
    <lineage>
        <taxon>Bacteria</taxon>
        <taxon>Pseudomonadati</taxon>
        <taxon>Pseudomonadota</taxon>
        <taxon>Alphaproteobacteria</taxon>
        <taxon>Rhodospirillales</taxon>
        <taxon>Rhodospirillaceae</taxon>
        <taxon>Rhodospirillaceae incertae sedis</taxon>
        <taxon>Candidatus Scatocola</taxon>
    </lineage>
</organism>
<feature type="domain" description="LysR substrate-binding" evidence="6">
    <location>
        <begin position="94"/>
        <end position="291"/>
    </location>
</feature>
<dbReference type="PANTHER" id="PTHR30537">
    <property type="entry name" value="HTH-TYPE TRANSCRIPTIONAL REGULATOR"/>
    <property type="match status" value="1"/>
</dbReference>
<evidence type="ECO:0000259" key="5">
    <source>
        <dbReference type="Pfam" id="PF00126"/>
    </source>
</evidence>
<reference evidence="7" key="2">
    <citation type="journal article" date="2021" name="PeerJ">
        <title>Extensive microbial diversity within the chicken gut microbiome revealed by metagenomics and culture.</title>
        <authorList>
            <person name="Gilroy R."/>
            <person name="Ravi A."/>
            <person name="Getino M."/>
            <person name="Pursley I."/>
            <person name="Horton D.L."/>
            <person name="Alikhan N.F."/>
            <person name="Baker D."/>
            <person name="Gharbi K."/>
            <person name="Hall N."/>
            <person name="Watson M."/>
            <person name="Adriaenssens E.M."/>
            <person name="Foster-Nyarko E."/>
            <person name="Jarju S."/>
            <person name="Secka A."/>
            <person name="Antonio M."/>
            <person name="Oren A."/>
            <person name="Chaudhuri R.R."/>
            <person name="La Ragione R."/>
            <person name="Hildebrand F."/>
            <person name="Pallen M.J."/>
        </authorList>
    </citation>
    <scope>NUCLEOTIDE SEQUENCE</scope>
    <source>
        <strain evidence="7">ChiW3-316</strain>
    </source>
</reference>
<dbReference type="PANTHER" id="PTHR30537:SF3">
    <property type="entry name" value="TRANSCRIPTIONAL REGULATORY PROTEIN"/>
    <property type="match status" value="1"/>
</dbReference>
<dbReference type="GO" id="GO:0003700">
    <property type="term" value="F:DNA-binding transcription factor activity"/>
    <property type="evidence" value="ECO:0007669"/>
    <property type="project" value="InterPro"/>
</dbReference>
<name>A0A9D1SBL6_9PROT</name>
<comment type="caution">
    <text evidence="7">The sequence shown here is derived from an EMBL/GenBank/DDBJ whole genome shotgun (WGS) entry which is preliminary data.</text>
</comment>